<comment type="caution">
    <text evidence="2">The sequence shown here is derived from an EMBL/GenBank/DDBJ whole genome shotgun (WGS) entry which is preliminary data.</text>
</comment>
<sequence>MRGTPLAEPPGVGERGATADHRAGRLDVGARRDERVEHRHVVAAGRPVQRRLRVRPVETGTRIGPGGDQDRDRLGTAREVPRPVGRDVQQAAGAPAVLLLLGDACPGETGMLDEQLRQPAQVPAPDRLRDGYGQGSRDLSVCKPPPDAVQGLRFCRRASARTAAVRSGPFLPGRRPRDTASGVHTRRQNGHPSGRRACTLQQA</sequence>
<feature type="region of interest" description="Disordered" evidence="1">
    <location>
        <begin position="163"/>
        <end position="203"/>
    </location>
</feature>
<keyword evidence="3" id="KW-1185">Reference proteome</keyword>
<name>A0ABN3EJQ5_9ACTN</name>
<gene>
    <name evidence="2" type="ORF">GCM10010104_67830</name>
</gene>
<feature type="region of interest" description="Disordered" evidence="1">
    <location>
        <begin position="1"/>
        <end position="74"/>
    </location>
</feature>
<evidence type="ECO:0000313" key="3">
    <source>
        <dbReference type="Proteomes" id="UP001501474"/>
    </source>
</evidence>
<evidence type="ECO:0000313" key="2">
    <source>
        <dbReference type="EMBL" id="GAA2260823.1"/>
    </source>
</evidence>
<dbReference type="Proteomes" id="UP001501474">
    <property type="component" value="Unassembled WGS sequence"/>
</dbReference>
<accession>A0ABN3EJQ5</accession>
<protein>
    <submittedName>
        <fullName evidence="2">Uncharacterized protein</fullName>
    </submittedName>
</protein>
<reference evidence="2 3" key="1">
    <citation type="journal article" date="2019" name="Int. J. Syst. Evol. Microbiol.">
        <title>The Global Catalogue of Microorganisms (GCM) 10K type strain sequencing project: providing services to taxonomists for standard genome sequencing and annotation.</title>
        <authorList>
            <consortium name="The Broad Institute Genomics Platform"/>
            <consortium name="The Broad Institute Genome Sequencing Center for Infectious Disease"/>
            <person name="Wu L."/>
            <person name="Ma J."/>
        </authorList>
    </citation>
    <scope>NUCLEOTIDE SEQUENCE [LARGE SCALE GENOMIC DNA]</scope>
    <source>
        <strain evidence="2 3">JCM 3053</strain>
    </source>
</reference>
<feature type="compositionally biased region" description="Basic and acidic residues" evidence="1">
    <location>
        <begin position="17"/>
        <end position="40"/>
    </location>
</feature>
<proteinExistence type="predicted"/>
<evidence type="ECO:0000256" key="1">
    <source>
        <dbReference type="SAM" id="MobiDB-lite"/>
    </source>
</evidence>
<organism evidence="2 3">
    <name type="scientific">Streptomyces indiaensis</name>
    <dbReference type="NCBI Taxonomy" id="284033"/>
    <lineage>
        <taxon>Bacteria</taxon>
        <taxon>Bacillati</taxon>
        <taxon>Actinomycetota</taxon>
        <taxon>Actinomycetes</taxon>
        <taxon>Kitasatosporales</taxon>
        <taxon>Streptomycetaceae</taxon>
        <taxon>Streptomyces</taxon>
    </lineage>
</organism>
<dbReference type="EMBL" id="BAAART010000218">
    <property type="protein sequence ID" value="GAA2260823.1"/>
    <property type="molecule type" value="Genomic_DNA"/>
</dbReference>